<dbReference type="AlphaFoldDB" id="A0A813DK44"/>
<reference evidence="1" key="1">
    <citation type="submission" date="2021-02" db="EMBL/GenBank/DDBJ databases">
        <authorList>
            <person name="Dougan E. K."/>
            <person name="Rhodes N."/>
            <person name="Thang M."/>
            <person name="Chan C."/>
        </authorList>
    </citation>
    <scope>NUCLEOTIDE SEQUENCE</scope>
</reference>
<protein>
    <submittedName>
        <fullName evidence="1">Uncharacterized protein</fullName>
    </submittedName>
</protein>
<dbReference type="EMBL" id="CAJNNV010001816">
    <property type="protein sequence ID" value="CAE8585881.1"/>
    <property type="molecule type" value="Genomic_DNA"/>
</dbReference>
<gene>
    <name evidence="1" type="ORF">PGLA1383_LOCUS4781</name>
</gene>
<dbReference type="OrthoDB" id="407509at2759"/>
<accession>A0A813DK44</accession>
<name>A0A813DK44_POLGL</name>
<evidence type="ECO:0000313" key="2">
    <source>
        <dbReference type="Proteomes" id="UP000654075"/>
    </source>
</evidence>
<organism evidence="1 2">
    <name type="scientific">Polarella glacialis</name>
    <name type="common">Dinoflagellate</name>
    <dbReference type="NCBI Taxonomy" id="89957"/>
    <lineage>
        <taxon>Eukaryota</taxon>
        <taxon>Sar</taxon>
        <taxon>Alveolata</taxon>
        <taxon>Dinophyceae</taxon>
        <taxon>Suessiales</taxon>
        <taxon>Suessiaceae</taxon>
        <taxon>Polarella</taxon>
    </lineage>
</organism>
<comment type="caution">
    <text evidence="1">The sequence shown here is derived from an EMBL/GenBank/DDBJ whole genome shotgun (WGS) entry which is preliminary data.</text>
</comment>
<keyword evidence="2" id="KW-1185">Reference proteome</keyword>
<evidence type="ECO:0000313" key="1">
    <source>
        <dbReference type="EMBL" id="CAE8585881.1"/>
    </source>
</evidence>
<dbReference type="Proteomes" id="UP000654075">
    <property type="component" value="Unassembled WGS sequence"/>
</dbReference>
<sequence>MTADRERALQTAQRQMMRKMVGTGRKRVLVQEVFDGLQNDGSSVSSAEIVSQATPADFELEEYVVWVQRLTDTANREFKKLGIDDWLHDQRRRKWRWAGHTARRTDGRWSHLLLEWSPVVGNRRVGHPDQRWEDCIDHVMQNCYGMCKGDWVLLAQDRSTWNQYEPSYVQ</sequence>
<proteinExistence type="predicted"/>